<evidence type="ECO:0000256" key="5">
    <source>
        <dbReference type="SAM" id="MobiDB-lite"/>
    </source>
</evidence>
<evidence type="ECO:0000259" key="6">
    <source>
        <dbReference type="PROSITE" id="PS50071"/>
    </source>
</evidence>
<dbReference type="PANTHER" id="PTHR24324">
    <property type="entry name" value="HOMEOBOX PROTEIN HHEX"/>
    <property type="match status" value="1"/>
</dbReference>
<evidence type="ECO:0000256" key="2">
    <source>
        <dbReference type="ARBA" id="ARBA00023155"/>
    </source>
</evidence>
<feature type="domain" description="Homeobox" evidence="6">
    <location>
        <begin position="153"/>
        <end position="213"/>
    </location>
</feature>
<dbReference type="SUPFAM" id="SSF46689">
    <property type="entry name" value="Homeodomain-like"/>
    <property type="match status" value="1"/>
</dbReference>
<keyword evidence="2 3" id="KW-0371">Homeobox</keyword>
<dbReference type="GO" id="GO:0000978">
    <property type="term" value="F:RNA polymerase II cis-regulatory region sequence-specific DNA binding"/>
    <property type="evidence" value="ECO:0007669"/>
    <property type="project" value="TreeGrafter"/>
</dbReference>
<reference evidence="7" key="1">
    <citation type="journal article" date="2011" name="Eukaryot. Cell">
        <title>A single mating-type locus composed of homeodomain genes promotes nuclear migration and heterokaryosis in the white-rot fungus Phanerochaete chrysosporium.</title>
        <authorList>
            <person name="James T.Y."/>
            <person name="Lee M."/>
            <person name="van Diepen L.T."/>
        </authorList>
    </citation>
    <scope>NUCLEOTIDE SEQUENCE</scope>
    <source>
        <strain evidence="7">Gold-9-419-4</strain>
    </source>
</reference>
<dbReference type="Gene3D" id="1.10.10.60">
    <property type="entry name" value="Homeodomain-like"/>
    <property type="match status" value="1"/>
</dbReference>
<dbReference type="GO" id="GO:0030154">
    <property type="term" value="P:cell differentiation"/>
    <property type="evidence" value="ECO:0007669"/>
    <property type="project" value="TreeGrafter"/>
</dbReference>
<dbReference type="InterPro" id="IPR001356">
    <property type="entry name" value="HD"/>
</dbReference>
<feature type="DNA-binding region" description="Homeobox" evidence="3">
    <location>
        <begin position="155"/>
        <end position="214"/>
    </location>
</feature>
<proteinExistence type="predicted"/>
<name>E7DAH9_PHACH</name>
<feature type="region of interest" description="Disordered" evidence="5">
    <location>
        <begin position="141"/>
        <end position="162"/>
    </location>
</feature>
<dbReference type="GO" id="GO:0005634">
    <property type="term" value="C:nucleus"/>
    <property type="evidence" value="ECO:0007669"/>
    <property type="project" value="UniProtKB-SubCell"/>
</dbReference>
<dbReference type="PANTHER" id="PTHR24324:SF9">
    <property type="entry name" value="HOMEOBOX DOMAIN-CONTAINING PROTEIN"/>
    <property type="match status" value="1"/>
</dbReference>
<evidence type="ECO:0000256" key="3">
    <source>
        <dbReference type="PROSITE-ProRule" id="PRU00108"/>
    </source>
</evidence>
<dbReference type="VEuPathDB" id="FungiDB:AGR57_12118"/>
<dbReference type="EMBL" id="HQ188441">
    <property type="protein sequence ID" value="ADN97183.1"/>
    <property type="molecule type" value="Genomic_DNA"/>
</dbReference>
<organism evidence="7">
    <name type="scientific">Phanerodontia chrysosporium</name>
    <name type="common">White-rot fungus</name>
    <name type="synonym">Sporotrichum pruinosum</name>
    <dbReference type="NCBI Taxonomy" id="2822231"/>
    <lineage>
        <taxon>Eukaryota</taxon>
        <taxon>Fungi</taxon>
        <taxon>Dikarya</taxon>
        <taxon>Basidiomycota</taxon>
        <taxon>Agaricomycotina</taxon>
        <taxon>Agaricomycetes</taxon>
        <taxon>Polyporales</taxon>
        <taxon>Phanerochaetaceae</taxon>
        <taxon>Phanerodontia</taxon>
    </lineage>
</organism>
<dbReference type="InterPro" id="IPR051000">
    <property type="entry name" value="Homeobox_DNA-bind_prot"/>
</dbReference>
<feature type="compositionally biased region" description="Low complexity" evidence="5">
    <location>
        <begin position="430"/>
        <end position="447"/>
    </location>
</feature>
<accession>E7DAH9</accession>
<evidence type="ECO:0000313" key="7">
    <source>
        <dbReference type="EMBL" id="ADN97183.1"/>
    </source>
</evidence>
<comment type="subcellular location">
    <subcellularLocation>
        <location evidence="3 4">Nucleus</location>
    </subcellularLocation>
</comment>
<dbReference type="Pfam" id="PF00046">
    <property type="entry name" value="Homeodomain"/>
    <property type="match status" value="1"/>
</dbReference>
<dbReference type="InterPro" id="IPR009057">
    <property type="entry name" value="Homeodomain-like_sf"/>
</dbReference>
<protein>
    <submittedName>
        <fullName evidence="7">A2 mating-type protein</fullName>
    </submittedName>
</protein>
<dbReference type="AlphaFoldDB" id="E7DAH9"/>
<feature type="compositionally biased region" description="Polar residues" evidence="5">
    <location>
        <begin position="141"/>
        <end position="155"/>
    </location>
</feature>
<dbReference type="CDD" id="cd00086">
    <property type="entry name" value="homeodomain"/>
    <property type="match status" value="1"/>
</dbReference>
<dbReference type="GO" id="GO:0006357">
    <property type="term" value="P:regulation of transcription by RNA polymerase II"/>
    <property type="evidence" value="ECO:0007669"/>
    <property type="project" value="TreeGrafter"/>
</dbReference>
<keyword evidence="3 4" id="KW-0539">Nucleus</keyword>
<feature type="region of interest" description="Disordered" evidence="5">
    <location>
        <begin position="391"/>
        <end position="489"/>
    </location>
</feature>
<dbReference type="PROSITE" id="PS50071">
    <property type="entry name" value="HOMEOBOX_2"/>
    <property type="match status" value="1"/>
</dbReference>
<evidence type="ECO:0000256" key="4">
    <source>
        <dbReference type="RuleBase" id="RU000682"/>
    </source>
</evidence>
<keyword evidence="1 3" id="KW-0238">DNA-binding</keyword>
<sequence>MTSRSELKYLGQITHTARQLLRTTGKPVEANATSKVSTKGPNYILPSPQPIADYLVSKGIHSSVAERVPHTYLRYATRLKESTERHMHFSVASWIGIGKDCGRVDPYKGAKEVLQSFQQHYADFLHRLAETLIANSRQGYVPKSSSGCDPLQTSESSRRQPFRQEAVPALERFFAEKPYPTRTEKEQLAAATHMDYRQIHVWLQNRRNRLKRDGHDVKRSFIIRHPVEEREREDSVRPAECCVLPEVLVQGPRNPSRLPATSGPCDCTSPPPKCQGVYGISCERPAHAFPAPYPPICHYDPFPVRDGAARFETPWLRSAPSTSTYLASACGDIDDLISNIAALTLQDSTAAEVHTSHTVAPCPQRASPCNPSAKCAAGRFTSALSWTNCPLGDNTSRRPRKRPNAGQLPKISTHSTRLPSHPYASHSRPARTVSRSSSVASLSSMASDTTGSETCPGSPLLTPPISPYSLHTDFPRGAPDFPDLLAPSK</sequence>
<evidence type="ECO:0000256" key="1">
    <source>
        <dbReference type="ARBA" id="ARBA00023125"/>
    </source>
</evidence>
<dbReference type="SMART" id="SM00389">
    <property type="entry name" value="HOX"/>
    <property type="match status" value="1"/>
</dbReference>